<reference evidence="6 7" key="1">
    <citation type="submission" date="2017-07" db="EMBL/GenBank/DDBJ databases">
        <title>Genome sequence of Streptomyces pluripotens MUSC 137T.</title>
        <authorList>
            <person name="Ser H.-L."/>
            <person name="Lee L.-H."/>
        </authorList>
    </citation>
    <scope>NUCLEOTIDE SEQUENCE [LARGE SCALE GENOMIC DNA]</scope>
    <source>
        <strain evidence="6 7">MUSC 137</strain>
    </source>
</reference>
<keyword evidence="3 4" id="KW-0067">ATP-binding</keyword>
<organism evidence="6 7">
    <name type="scientific">Streptomyces pluripotens</name>
    <dbReference type="NCBI Taxonomy" id="1355015"/>
    <lineage>
        <taxon>Bacteria</taxon>
        <taxon>Bacillati</taxon>
        <taxon>Actinomycetota</taxon>
        <taxon>Actinomycetes</taxon>
        <taxon>Kitasatosporales</taxon>
        <taxon>Streptomycetaceae</taxon>
        <taxon>Streptomyces</taxon>
    </lineage>
</organism>
<dbReference type="InterPro" id="IPR052032">
    <property type="entry name" value="ATP-dep_AA_Ligase"/>
</dbReference>
<dbReference type="PROSITE" id="PS50975">
    <property type="entry name" value="ATP_GRASP"/>
    <property type="match status" value="1"/>
</dbReference>
<dbReference type="PANTHER" id="PTHR43585">
    <property type="entry name" value="FUMIPYRROLE BIOSYNTHESIS PROTEIN C"/>
    <property type="match status" value="1"/>
</dbReference>
<dbReference type="GO" id="GO:0016874">
    <property type="term" value="F:ligase activity"/>
    <property type="evidence" value="ECO:0007669"/>
    <property type="project" value="UniProtKB-KW"/>
</dbReference>
<sequence length="420" mass="46130">MSVLVLHQIGSVQAAPYDRWLADYDGDVLLLTCADNLAGVAEELPAAGSGYALAEAVPGYDHSGLLEERALDLAREHEVRHLVACHERDLERAAILREVLDLPGQRMDSVEPFRDKALMKRIATEAGLEVAPWREVECASELLGFAAEFGFPLVVKPRDSAGSMGVRILHTEQALRDCLATDLDLDGADQSQLLVEAYVPGRMCHVDGLVVDGRTVFAWPSQYQYALATYATDTGPRMDLTLDADDPLAERLLKFAERLLDAMPGPEHFAFHAEVFHTPDDRLVLCEIACRTGGAAIRDIVRVMSGVDPTEAWVRAQLGLPLQEDLGSGGGLPRRMAGQMVLMKRPGRVVSVPQEAPDFPWIERFTVFVQPGQVMGPATASSDFLVMALVSGRDRAECVERLKQVEHWFLGELVLEPVTR</sequence>
<protein>
    <recommendedName>
        <fullName evidence="5">ATP-grasp domain-containing protein</fullName>
    </recommendedName>
</protein>
<gene>
    <name evidence="6" type="ORF">LK07_28295</name>
</gene>
<evidence type="ECO:0000256" key="1">
    <source>
        <dbReference type="ARBA" id="ARBA00022598"/>
    </source>
</evidence>
<keyword evidence="1" id="KW-0436">Ligase</keyword>
<accession>A0A221P4X3</accession>
<dbReference type="EMBL" id="CP022433">
    <property type="protein sequence ID" value="ASN27289.1"/>
    <property type="molecule type" value="Genomic_DNA"/>
</dbReference>
<dbReference type="OrthoDB" id="150319at2"/>
<dbReference type="InterPro" id="IPR040570">
    <property type="entry name" value="LAL_C2"/>
</dbReference>
<dbReference type="GO" id="GO:0046872">
    <property type="term" value="F:metal ion binding"/>
    <property type="evidence" value="ECO:0007669"/>
    <property type="project" value="InterPro"/>
</dbReference>
<dbReference type="SUPFAM" id="SSF56059">
    <property type="entry name" value="Glutathione synthetase ATP-binding domain-like"/>
    <property type="match status" value="1"/>
</dbReference>
<feature type="domain" description="ATP-grasp" evidence="5">
    <location>
        <begin position="120"/>
        <end position="318"/>
    </location>
</feature>
<dbReference type="GO" id="GO:0005524">
    <property type="term" value="F:ATP binding"/>
    <property type="evidence" value="ECO:0007669"/>
    <property type="project" value="UniProtKB-UniRule"/>
</dbReference>
<dbReference type="Pfam" id="PF18603">
    <property type="entry name" value="LAL_C2"/>
    <property type="match status" value="1"/>
</dbReference>
<dbReference type="InterPro" id="IPR013815">
    <property type="entry name" value="ATP_grasp_subdomain_1"/>
</dbReference>
<dbReference type="Proteomes" id="UP000031501">
    <property type="component" value="Chromosome"/>
</dbReference>
<evidence type="ECO:0000256" key="4">
    <source>
        <dbReference type="PROSITE-ProRule" id="PRU00409"/>
    </source>
</evidence>
<dbReference type="PANTHER" id="PTHR43585:SF2">
    <property type="entry name" value="ATP-GRASP ENZYME FSQD"/>
    <property type="match status" value="1"/>
</dbReference>
<keyword evidence="2 4" id="KW-0547">Nucleotide-binding</keyword>
<name>A0A221P4X3_9ACTN</name>
<dbReference type="Gene3D" id="3.40.50.20">
    <property type="match status" value="1"/>
</dbReference>
<keyword evidence="7" id="KW-1185">Reference proteome</keyword>
<evidence type="ECO:0000256" key="2">
    <source>
        <dbReference type="ARBA" id="ARBA00022741"/>
    </source>
</evidence>
<evidence type="ECO:0000259" key="5">
    <source>
        <dbReference type="PROSITE" id="PS50975"/>
    </source>
</evidence>
<evidence type="ECO:0000313" key="7">
    <source>
        <dbReference type="Proteomes" id="UP000031501"/>
    </source>
</evidence>
<dbReference type="Pfam" id="PF13535">
    <property type="entry name" value="ATP-grasp_4"/>
    <property type="match status" value="1"/>
</dbReference>
<dbReference type="STRING" id="1355015.LK06_027125"/>
<proteinExistence type="predicted"/>
<dbReference type="Gene3D" id="3.30.470.20">
    <property type="entry name" value="ATP-grasp fold, B domain"/>
    <property type="match status" value="1"/>
</dbReference>
<dbReference type="KEGG" id="splu:LK06_027125"/>
<dbReference type="AlphaFoldDB" id="A0A221P4X3"/>
<dbReference type="InterPro" id="IPR011761">
    <property type="entry name" value="ATP-grasp"/>
</dbReference>
<evidence type="ECO:0000313" key="6">
    <source>
        <dbReference type="EMBL" id="ASN27289.1"/>
    </source>
</evidence>
<evidence type="ECO:0000256" key="3">
    <source>
        <dbReference type="ARBA" id="ARBA00022840"/>
    </source>
</evidence>
<dbReference type="RefSeq" id="WP_039648381.1">
    <property type="nucleotide sequence ID" value="NZ_CP021080.1"/>
</dbReference>
<dbReference type="Gene3D" id="3.30.1490.20">
    <property type="entry name" value="ATP-grasp fold, A domain"/>
    <property type="match status" value="1"/>
</dbReference>